<evidence type="ECO:0000256" key="8">
    <source>
        <dbReference type="ARBA" id="ARBA00023229"/>
    </source>
</evidence>
<organism evidence="13 14">
    <name type="scientific">Ligilactobacillus hayakitensis DSM 18933 = JCM 14209</name>
    <dbReference type="NCBI Taxonomy" id="1423755"/>
    <lineage>
        <taxon>Bacteria</taxon>
        <taxon>Bacillati</taxon>
        <taxon>Bacillota</taxon>
        <taxon>Bacilli</taxon>
        <taxon>Lactobacillales</taxon>
        <taxon>Lactobacillaceae</taxon>
        <taxon>Ligilactobacillus</taxon>
    </lineage>
</organism>
<protein>
    <recommendedName>
        <fullName evidence="11">Isopentenyl-diphosphate delta-isomerase</fullName>
        <shortName evidence="11">IPP isomerase</shortName>
        <ecNumber evidence="11">5.3.3.2</ecNumber>
    </recommendedName>
    <alternativeName>
        <fullName evidence="11">Isopentenyl diphosphate:dimethylallyl diphosphate isomerase</fullName>
    </alternativeName>
    <alternativeName>
        <fullName evidence="11">Isopentenyl pyrophosphate isomerase</fullName>
    </alternativeName>
    <alternativeName>
        <fullName evidence="11">Type 2 isopentenyl diphosphate isomerase</fullName>
        <shortName evidence="11">IDI-2</shortName>
    </alternativeName>
</protein>
<name>A0A0R1WN56_9LACO</name>
<evidence type="ECO:0000256" key="9">
    <source>
        <dbReference type="ARBA" id="ARBA00023235"/>
    </source>
</evidence>
<dbReference type="PANTHER" id="PTHR43665:SF1">
    <property type="entry name" value="ISOPENTENYL-DIPHOSPHATE DELTA-ISOMERASE"/>
    <property type="match status" value="1"/>
</dbReference>
<gene>
    <name evidence="11" type="primary">fni</name>
    <name evidence="13" type="ORF">FC40_GL000679</name>
</gene>
<evidence type="ECO:0000256" key="4">
    <source>
        <dbReference type="ARBA" id="ARBA00022643"/>
    </source>
</evidence>
<dbReference type="OrthoDB" id="9795032at2"/>
<evidence type="ECO:0000256" key="2">
    <source>
        <dbReference type="ARBA" id="ARBA00022490"/>
    </source>
</evidence>
<keyword evidence="14" id="KW-1185">Reference proteome</keyword>
<dbReference type="GO" id="GO:0070402">
    <property type="term" value="F:NADPH binding"/>
    <property type="evidence" value="ECO:0007669"/>
    <property type="project" value="UniProtKB-UniRule"/>
</dbReference>
<dbReference type="STRING" id="1423755.FC40_GL000679"/>
<feature type="binding site" evidence="11">
    <location>
        <begin position="280"/>
        <end position="281"/>
    </location>
    <ligand>
        <name>FMN</name>
        <dbReference type="ChEBI" id="CHEBI:58210"/>
    </ligand>
</feature>
<sequence length="339" mass="37536">MNIQQKRKDEHFFIAEKLYSPSSNQLEEIQLIFDNLPELSLNDIDISTSFVGKKIPAPFFINAMTGGSDQTNKINIKLANVATKTNIPMATGSQSIAIKNAEFADGFEKIRTTHPDLFLLGNLGASHPFENFQKAKSMIQANAMELHLNVAQELTMPEGDVDFNWSRNIEDIIKKADFPILVKGVGQGLTPNTIKKLENLGVQYIDLSGKGGTNFVAIENQRRLKKDFSYLENIGLTTAQSLLAAKKYSSEIELTASGGITTALDIVKCLILGAKNVGISGLFLHILIKDGEDGLISFIEDLKDQIRRIMLMLGCRNIEELSKVNYILSPSLKNFNDQI</sequence>
<comment type="cofactor">
    <cofactor evidence="1 11">
        <name>FMN</name>
        <dbReference type="ChEBI" id="CHEBI:58210"/>
    </cofactor>
</comment>
<feature type="binding site" evidence="11">
    <location>
        <position position="208"/>
    </location>
    <ligand>
        <name>FMN</name>
        <dbReference type="ChEBI" id="CHEBI:58210"/>
    </ligand>
</feature>
<feature type="binding site" evidence="11">
    <location>
        <position position="152"/>
    </location>
    <ligand>
        <name>substrate</name>
    </ligand>
</feature>
<keyword evidence="7 11" id="KW-0521">NADP</keyword>
<dbReference type="NCBIfam" id="TIGR02151">
    <property type="entry name" value="IPP_isom_2"/>
    <property type="match status" value="1"/>
</dbReference>
<comment type="cofactor">
    <cofactor evidence="11">
        <name>Mg(2+)</name>
        <dbReference type="ChEBI" id="CHEBI:18420"/>
    </cofactor>
</comment>
<keyword evidence="6 11" id="KW-0460">Magnesium</keyword>
<proteinExistence type="inferred from homology"/>
<evidence type="ECO:0000259" key="12">
    <source>
        <dbReference type="Pfam" id="PF01070"/>
    </source>
</evidence>
<feature type="binding site" evidence="11">
    <location>
        <position position="213"/>
    </location>
    <ligand>
        <name>FMN</name>
        <dbReference type="ChEBI" id="CHEBI:58210"/>
    </ligand>
</feature>
<comment type="catalytic activity">
    <reaction evidence="11">
        <text>isopentenyl diphosphate = dimethylallyl diphosphate</text>
        <dbReference type="Rhea" id="RHEA:23284"/>
        <dbReference type="ChEBI" id="CHEBI:57623"/>
        <dbReference type="ChEBI" id="CHEBI:128769"/>
        <dbReference type="EC" id="5.3.3.2"/>
    </reaction>
</comment>
<feature type="binding site" evidence="11">
    <location>
        <position position="93"/>
    </location>
    <ligand>
        <name>FMN</name>
        <dbReference type="ChEBI" id="CHEBI:58210"/>
    </ligand>
</feature>
<dbReference type="Proteomes" id="UP000051054">
    <property type="component" value="Unassembled WGS sequence"/>
</dbReference>
<feature type="binding site" evidence="11">
    <location>
        <position position="153"/>
    </location>
    <ligand>
        <name>Mg(2+)</name>
        <dbReference type="ChEBI" id="CHEBI:18420"/>
    </ligand>
</feature>
<dbReference type="eggNOG" id="COG1304">
    <property type="taxonomic scope" value="Bacteria"/>
</dbReference>
<feature type="binding site" evidence="11">
    <location>
        <begin position="7"/>
        <end position="8"/>
    </location>
    <ligand>
        <name>substrate</name>
    </ligand>
</feature>
<evidence type="ECO:0000313" key="13">
    <source>
        <dbReference type="EMBL" id="KRM18893.1"/>
    </source>
</evidence>
<comment type="caution">
    <text evidence="13">The sequence shown here is derived from an EMBL/GenBank/DDBJ whole genome shotgun (WGS) entry which is preliminary data.</text>
</comment>
<dbReference type="InterPro" id="IPR000262">
    <property type="entry name" value="FMN-dep_DH"/>
</dbReference>
<evidence type="ECO:0000256" key="11">
    <source>
        <dbReference type="HAMAP-Rule" id="MF_00354"/>
    </source>
</evidence>
<evidence type="ECO:0000313" key="14">
    <source>
        <dbReference type="Proteomes" id="UP000051054"/>
    </source>
</evidence>
<dbReference type="GO" id="GO:0016491">
    <property type="term" value="F:oxidoreductase activity"/>
    <property type="evidence" value="ECO:0007669"/>
    <property type="project" value="InterPro"/>
</dbReference>
<dbReference type="Pfam" id="PF01070">
    <property type="entry name" value="FMN_dh"/>
    <property type="match status" value="1"/>
</dbReference>
<comment type="function">
    <text evidence="11">Involved in the biosynthesis of isoprenoids. Catalyzes the 1,3-allylic rearrangement of the homoallylic substrate isopentenyl (IPP) to its allylic isomer, dimethylallyl diphosphate (DMAPP).</text>
</comment>
<dbReference type="EC" id="5.3.3.2" evidence="11"/>
<dbReference type="HAMAP" id="MF_00354">
    <property type="entry name" value="Idi_2"/>
    <property type="match status" value="1"/>
</dbReference>
<comment type="similarity">
    <text evidence="11">Belongs to the IPP isomerase type 2 family.</text>
</comment>
<accession>A0A0R1WN56</accession>
<comment type="caution">
    <text evidence="11">Lacks conserved residue(s) required for the propagation of feature annotation.</text>
</comment>
<comment type="subcellular location">
    <subcellularLocation>
        <location evidence="11">Cytoplasm</location>
    </subcellularLocation>
</comment>
<comment type="subunit">
    <text evidence="10 11">Homooctamer. Dimer of tetramers.</text>
</comment>
<reference evidence="13 14" key="1">
    <citation type="journal article" date="2015" name="Genome Announc.">
        <title>Expanding the biotechnology potential of lactobacilli through comparative genomics of 213 strains and associated genera.</title>
        <authorList>
            <person name="Sun Z."/>
            <person name="Harris H.M."/>
            <person name="McCann A."/>
            <person name="Guo C."/>
            <person name="Argimon S."/>
            <person name="Zhang W."/>
            <person name="Yang X."/>
            <person name="Jeffery I.B."/>
            <person name="Cooney J.C."/>
            <person name="Kagawa T.F."/>
            <person name="Liu W."/>
            <person name="Song Y."/>
            <person name="Salvetti E."/>
            <person name="Wrobel A."/>
            <person name="Rasinkangas P."/>
            <person name="Parkhill J."/>
            <person name="Rea M.C."/>
            <person name="O'Sullivan O."/>
            <person name="Ritari J."/>
            <person name="Douillard F.P."/>
            <person name="Paul Ross R."/>
            <person name="Yang R."/>
            <person name="Briner A.E."/>
            <person name="Felis G.E."/>
            <person name="de Vos W.M."/>
            <person name="Barrangou R."/>
            <person name="Klaenhammer T.R."/>
            <person name="Caufield P.W."/>
            <person name="Cui Y."/>
            <person name="Zhang H."/>
            <person name="O'Toole P.W."/>
        </authorList>
    </citation>
    <scope>NUCLEOTIDE SEQUENCE [LARGE SCALE GENOMIC DNA]</scope>
    <source>
        <strain evidence="13 14">DSM 18933</strain>
    </source>
</reference>
<evidence type="ECO:0000256" key="10">
    <source>
        <dbReference type="ARBA" id="ARBA00025810"/>
    </source>
</evidence>
<dbReference type="InterPro" id="IPR011179">
    <property type="entry name" value="IPdP_isomerase"/>
</dbReference>
<dbReference type="AlphaFoldDB" id="A0A0R1WN56"/>
<keyword evidence="9 11" id="KW-0413">Isomerase</keyword>
<evidence type="ECO:0000256" key="6">
    <source>
        <dbReference type="ARBA" id="ARBA00022842"/>
    </source>
</evidence>
<dbReference type="PANTHER" id="PTHR43665">
    <property type="entry name" value="ISOPENTENYL-DIPHOSPHATE DELTA-ISOMERASE"/>
    <property type="match status" value="1"/>
</dbReference>
<evidence type="ECO:0000256" key="7">
    <source>
        <dbReference type="ARBA" id="ARBA00022857"/>
    </source>
</evidence>
<dbReference type="InterPro" id="IPR013785">
    <property type="entry name" value="Aldolase_TIM"/>
</dbReference>
<dbReference type="Gene3D" id="3.20.20.70">
    <property type="entry name" value="Aldolase class I"/>
    <property type="match status" value="1"/>
</dbReference>
<dbReference type="GO" id="GO:0000287">
    <property type="term" value="F:magnesium ion binding"/>
    <property type="evidence" value="ECO:0007669"/>
    <property type="project" value="UniProtKB-UniRule"/>
</dbReference>
<feature type="binding site" evidence="11">
    <location>
        <position position="122"/>
    </location>
    <ligand>
        <name>FMN</name>
        <dbReference type="ChEBI" id="CHEBI:58210"/>
    </ligand>
</feature>
<feature type="binding site" evidence="11">
    <location>
        <position position="183"/>
    </location>
    <ligand>
        <name>FMN</name>
        <dbReference type="ChEBI" id="CHEBI:58210"/>
    </ligand>
</feature>
<evidence type="ECO:0000256" key="3">
    <source>
        <dbReference type="ARBA" id="ARBA00022630"/>
    </source>
</evidence>
<dbReference type="GO" id="GO:0004452">
    <property type="term" value="F:isopentenyl-diphosphate delta-isomerase activity"/>
    <property type="evidence" value="ECO:0007669"/>
    <property type="project" value="UniProtKB-UniRule"/>
</dbReference>
<feature type="binding site" evidence="11">
    <location>
        <begin position="63"/>
        <end position="65"/>
    </location>
    <ligand>
        <name>FMN</name>
        <dbReference type="ChEBI" id="CHEBI:58210"/>
    </ligand>
</feature>
<dbReference type="GO" id="GO:0008299">
    <property type="term" value="P:isoprenoid biosynthetic process"/>
    <property type="evidence" value="ECO:0007669"/>
    <property type="project" value="UniProtKB-UniRule"/>
</dbReference>
<dbReference type="GO" id="GO:0005737">
    <property type="term" value="C:cytoplasm"/>
    <property type="evidence" value="ECO:0007669"/>
    <property type="project" value="UniProtKB-SubCell"/>
</dbReference>
<keyword evidence="2 11" id="KW-0963">Cytoplasm</keyword>
<feature type="domain" description="FMN-dependent dehydrogenase" evidence="12">
    <location>
        <begin position="153"/>
        <end position="323"/>
    </location>
</feature>
<evidence type="ECO:0000256" key="1">
    <source>
        <dbReference type="ARBA" id="ARBA00001917"/>
    </source>
</evidence>
<dbReference type="PIRSF" id="PIRSF003314">
    <property type="entry name" value="IPP_isomerase"/>
    <property type="match status" value="1"/>
</dbReference>
<keyword evidence="5 11" id="KW-0479">Metal-binding</keyword>
<keyword evidence="3 11" id="KW-0285">Flavoprotein</keyword>
<dbReference type="RefSeq" id="WP_025021913.1">
    <property type="nucleotide sequence ID" value="NZ_AZGD01000090.1"/>
</dbReference>
<evidence type="ECO:0000256" key="5">
    <source>
        <dbReference type="ARBA" id="ARBA00022723"/>
    </source>
</evidence>
<comment type="cofactor">
    <cofactor evidence="11">
        <name>NADPH</name>
        <dbReference type="ChEBI" id="CHEBI:57783"/>
    </cofactor>
</comment>
<dbReference type="GO" id="GO:0010181">
    <property type="term" value="F:FMN binding"/>
    <property type="evidence" value="ECO:0007669"/>
    <property type="project" value="UniProtKB-UniRule"/>
</dbReference>
<dbReference type="EMBL" id="AZGD01000090">
    <property type="protein sequence ID" value="KRM18893.1"/>
    <property type="molecule type" value="Genomic_DNA"/>
</dbReference>
<dbReference type="PATRIC" id="fig|1423755.3.peg.732"/>
<keyword evidence="4 11" id="KW-0288">FMN</keyword>
<keyword evidence="8 11" id="KW-0414">Isoprene biosynthesis</keyword>
<dbReference type="SUPFAM" id="SSF51395">
    <property type="entry name" value="FMN-linked oxidoreductases"/>
    <property type="match status" value="1"/>
</dbReference>
<dbReference type="CDD" id="cd02811">
    <property type="entry name" value="IDI-2_FMN"/>
    <property type="match status" value="1"/>
</dbReference>